<dbReference type="InterPro" id="IPR006439">
    <property type="entry name" value="HAD-SF_hydro_IA"/>
</dbReference>
<dbReference type="SUPFAM" id="SSF56784">
    <property type="entry name" value="HAD-like"/>
    <property type="match status" value="1"/>
</dbReference>
<organism evidence="6 7">
    <name type="scientific">Microlunatus capsulatus</name>
    <dbReference type="NCBI Taxonomy" id="99117"/>
    <lineage>
        <taxon>Bacteria</taxon>
        <taxon>Bacillati</taxon>
        <taxon>Actinomycetota</taxon>
        <taxon>Actinomycetes</taxon>
        <taxon>Propionibacteriales</taxon>
        <taxon>Propionibacteriaceae</taxon>
        <taxon>Microlunatus</taxon>
    </lineage>
</organism>
<keyword evidence="7" id="KW-1185">Reference proteome</keyword>
<comment type="caution">
    <text evidence="6">The sequence shown here is derived from an EMBL/GenBank/DDBJ whole genome shotgun (WGS) entry which is preliminary data.</text>
</comment>
<dbReference type="SFLD" id="SFLDS00003">
    <property type="entry name" value="Haloacid_Dehalogenase"/>
    <property type="match status" value="1"/>
</dbReference>
<dbReference type="GO" id="GO:0016787">
    <property type="term" value="F:hydrolase activity"/>
    <property type="evidence" value="ECO:0007669"/>
    <property type="project" value="UniProtKB-KW"/>
</dbReference>
<dbReference type="NCBIfam" id="TIGR01509">
    <property type="entry name" value="HAD-SF-IA-v3"/>
    <property type="match status" value="1"/>
</dbReference>
<evidence type="ECO:0000256" key="3">
    <source>
        <dbReference type="ARBA" id="ARBA00022723"/>
    </source>
</evidence>
<keyword evidence="4" id="KW-0460">Magnesium</keyword>
<dbReference type="Gene3D" id="1.10.150.240">
    <property type="entry name" value="Putative phosphatase, domain 2"/>
    <property type="match status" value="1"/>
</dbReference>
<dbReference type="EMBL" id="JAGIOB010000001">
    <property type="protein sequence ID" value="MBP2417837.1"/>
    <property type="molecule type" value="Genomic_DNA"/>
</dbReference>
<comment type="cofactor">
    <cofactor evidence="1">
        <name>Mg(2+)</name>
        <dbReference type="ChEBI" id="CHEBI:18420"/>
    </cofactor>
</comment>
<accession>A0ABS4ZAW0</accession>
<evidence type="ECO:0000256" key="4">
    <source>
        <dbReference type="ARBA" id="ARBA00022842"/>
    </source>
</evidence>
<dbReference type="Gene3D" id="3.40.50.1000">
    <property type="entry name" value="HAD superfamily/HAD-like"/>
    <property type="match status" value="1"/>
</dbReference>
<dbReference type="PANTHER" id="PTHR46193">
    <property type="entry name" value="6-PHOSPHOGLUCONATE PHOSPHATASE"/>
    <property type="match status" value="1"/>
</dbReference>
<keyword evidence="3" id="KW-0479">Metal-binding</keyword>
<dbReference type="Pfam" id="PF00702">
    <property type="entry name" value="Hydrolase"/>
    <property type="match status" value="1"/>
</dbReference>
<keyword evidence="6" id="KW-0378">Hydrolase</keyword>
<reference evidence="6 7" key="1">
    <citation type="submission" date="2021-03" db="EMBL/GenBank/DDBJ databases">
        <title>Sequencing the genomes of 1000 actinobacteria strains.</title>
        <authorList>
            <person name="Klenk H.-P."/>
        </authorList>
    </citation>
    <scope>NUCLEOTIDE SEQUENCE [LARGE SCALE GENOMIC DNA]</scope>
    <source>
        <strain evidence="6 7">DSM 12936</strain>
    </source>
</reference>
<dbReference type="PANTHER" id="PTHR46193:SF18">
    <property type="entry name" value="HEXITOL PHOSPHATASE B"/>
    <property type="match status" value="1"/>
</dbReference>
<dbReference type="InterPro" id="IPR051600">
    <property type="entry name" value="Beta-PGM-like"/>
</dbReference>
<comment type="similarity">
    <text evidence="2">Belongs to the HAD-like hydrolase superfamily. CbbY/CbbZ/Gph/YieH family.</text>
</comment>
<dbReference type="InterPro" id="IPR036412">
    <property type="entry name" value="HAD-like_sf"/>
</dbReference>
<dbReference type="InterPro" id="IPR023214">
    <property type="entry name" value="HAD_sf"/>
</dbReference>
<evidence type="ECO:0000313" key="7">
    <source>
        <dbReference type="Proteomes" id="UP000758168"/>
    </source>
</evidence>
<keyword evidence="5" id="KW-0119">Carbohydrate metabolism</keyword>
<sequence>MNWDDYGAVLFDLDGVLTPTAEVHMRAWRELFVDFLTRRGVVDQPYTERDYFDHIDGKPRYDGVRSLLASRGLHLADGEPSDGPDVETVCGLGNRKNAFFTAVLADDGVDPYPGSVALLDLLAERGTAVAVVSSSRNAPAVLEAAGLAERFEVVVDGSVAQREGLPGKPSGATYVHAAQRLGVPVERAVVVEDAISGVEAGRDGGFGLVVGVDRGVGPDALRAAGAHVVVADLAELAR</sequence>
<proteinExistence type="inferred from homology"/>
<dbReference type="SFLD" id="SFLDG01129">
    <property type="entry name" value="C1.5:_HAD__Beta-PGM__Phosphata"/>
    <property type="match status" value="1"/>
</dbReference>
<protein>
    <submittedName>
        <fullName evidence="6">Beta-phosphoglucomutase family hydrolase</fullName>
    </submittedName>
</protein>
<gene>
    <name evidence="6" type="ORF">JOF54_002759</name>
</gene>
<dbReference type="Proteomes" id="UP000758168">
    <property type="component" value="Unassembled WGS sequence"/>
</dbReference>
<dbReference type="InterPro" id="IPR023198">
    <property type="entry name" value="PGP-like_dom2"/>
</dbReference>
<evidence type="ECO:0000256" key="1">
    <source>
        <dbReference type="ARBA" id="ARBA00001946"/>
    </source>
</evidence>
<name>A0ABS4ZAW0_9ACTN</name>
<evidence type="ECO:0000313" key="6">
    <source>
        <dbReference type="EMBL" id="MBP2417837.1"/>
    </source>
</evidence>
<evidence type="ECO:0000256" key="5">
    <source>
        <dbReference type="ARBA" id="ARBA00023277"/>
    </source>
</evidence>
<evidence type="ECO:0000256" key="2">
    <source>
        <dbReference type="ARBA" id="ARBA00006171"/>
    </source>
</evidence>
<dbReference type="RefSeq" id="WP_210056833.1">
    <property type="nucleotide sequence ID" value="NZ_BAAAMH010000010.1"/>
</dbReference>